<evidence type="ECO:0000313" key="5">
    <source>
        <dbReference type="Proteomes" id="UP000317243"/>
    </source>
</evidence>
<evidence type="ECO:0000256" key="1">
    <source>
        <dbReference type="SAM" id="MobiDB-lite"/>
    </source>
</evidence>
<evidence type="ECO:0000259" key="3">
    <source>
        <dbReference type="Pfam" id="PF11984"/>
    </source>
</evidence>
<sequence length="251" mass="27598">MTSTTKQKTEPAESTEKPSQESAEQASKTRFLLVGALLLVSFVSVQLVSRGYEHSIRPIAKPVSELPTVLGKWTGVDQDQLDERTAGVLGADQTLGRTYSSTDGEKASVHLAVWSSIDDVVDPAPHHPETCYTGAGYKVENRFIENLETPQGEVRVEYLLLDLNGSKVVTAHWFQIGKDVIVNKNEGRKVHQSLWGSSEWPATVKVLMQISKSNLQDGKLALDDLIKEVYGWTSQLDQSEQNTTALTSAES</sequence>
<dbReference type="EMBL" id="SIHI01000001">
    <property type="protein sequence ID" value="TWT57730.1"/>
    <property type="molecule type" value="Genomic_DNA"/>
</dbReference>
<accession>A0A5C5X4C4</accession>
<dbReference type="AlphaFoldDB" id="A0A5C5X4C4"/>
<dbReference type="Pfam" id="PF11984">
    <property type="entry name" value="DUF3485"/>
    <property type="match status" value="1"/>
</dbReference>
<feature type="transmembrane region" description="Helical" evidence="2">
    <location>
        <begin position="31"/>
        <end position="49"/>
    </location>
</feature>
<keyword evidence="2" id="KW-1133">Transmembrane helix</keyword>
<gene>
    <name evidence="4" type="ORF">KOR42_10960</name>
</gene>
<dbReference type="OrthoDB" id="274335at2"/>
<evidence type="ECO:0000256" key="2">
    <source>
        <dbReference type="SAM" id="Phobius"/>
    </source>
</evidence>
<feature type="compositionally biased region" description="Basic and acidic residues" evidence="1">
    <location>
        <begin position="7"/>
        <end position="19"/>
    </location>
</feature>
<keyword evidence="2" id="KW-0812">Transmembrane</keyword>
<reference evidence="4 5" key="1">
    <citation type="submission" date="2019-02" db="EMBL/GenBank/DDBJ databases">
        <title>Deep-cultivation of Planctomycetes and their phenomic and genomic characterization uncovers novel biology.</title>
        <authorList>
            <person name="Wiegand S."/>
            <person name="Jogler M."/>
            <person name="Boedeker C."/>
            <person name="Pinto D."/>
            <person name="Vollmers J."/>
            <person name="Rivas-Marin E."/>
            <person name="Kohn T."/>
            <person name="Peeters S.H."/>
            <person name="Heuer A."/>
            <person name="Rast P."/>
            <person name="Oberbeckmann S."/>
            <person name="Bunk B."/>
            <person name="Jeske O."/>
            <person name="Meyerdierks A."/>
            <person name="Storesund J.E."/>
            <person name="Kallscheuer N."/>
            <person name="Luecker S."/>
            <person name="Lage O.M."/>
            <person name="Pohl T."/>
            <person name="Merkel B.J."/>
            <person name="Hornburger P."/>
            <person name="Mueller R.-W."/>
            <person name="Bruemmer F."/>
            <person name="Labrenz M."/>
            <person name="Spormann A.M."/>
            <person name="Op Den Camp H."/>
            <person name="Overmann J."/>
            <person name="Amann R."/>
            <person name="Jetten M.S.M."/>
            <person name="Mascher T."/>
            <person name="Medema M.H."/>
            <person name="Devos D.P."/>
            <person name="Kaster A.-K."/>
            <person name="Ovreas L."/>
            <person name="Rohde M."/>
            <person name="Galperin M.Y."/>
            <person name="Jogler C."/>
        </authorList>
    </citation>
    <scope>NUCLEOTIDE SEQUENCE [LARGE SCALE GENOMIC DNA]</scope>
    <source>
        <strain evidence="4 5">KOR42</strain>
    </source>
</reference>
<keyword evidence="5" id="KW-1185">Reference proteome</keyword>
<protein>
    <recommendedName>
        <fullName evidence="3">Methanolan biosynthesis EpsI domain-containing protein</fullName>
    </recommendedName>
</protein>
<feature type="region of interest" description="Disordered" evidence="1">
    <location>
        <begin position="1"/>
        <end position="24"/>
    </location>
</feature>
<comment type="caution">
    <text evidence="4">The sequence shown here is derived from an EMBL/GenBank/DDBJ whole genome shotgun (WGS) entry which is preliminary data.</text>
</comment>
<dbReference type="NCBIfam" id="TIGR02914">
    <property type="entry name" value="EpsI_fam"/>
    <property type="match status" value="1"/>
</dbReference>
<proteinExistence type="predicted"/>
<dbReference type="InterPro" id="IPR014263">
    <property type="entry name" value="Methanolan_biosynth_EpsI"/>
</dbReference>
<keyword evidence="2" id="KW-0472">Membrane</keyword>
<evidence type="ECO:0000313" key="4">
    <source>
        <dbReference type="EMBL" id="TWT57730.1"/>
    </source>
</evidence>
<dbReference type="RefSeq" id="WP_146507631.1">
    <property type="nucleotide sequence ID" value="NZ_SIHI01000001.1"/>
</dbReference>
<name>A0A5C5X4C4_9PLAN</name>
<organism evidence="4 5">
    <name type="scientific">Thalassoglobus neptunius</name>
    <dbReference type="NCBI Taxonomy" id="1938619"/>
    <lineage>
        <taxon>Bacteria</taxon>
        <taxon>Pseudomonadati</taxon>
        <taxon>Planctomycetota</taxon>
        <taxon>Planctomycetia</taxon>
        <taxon>Planctomycetales</taxon>
        <taxon>Planctomycetaceae</taxon>
        <taxon>Thalassoglobus</taxon>
    </lineage>
</organism>
<feature type="domain" description="Methanolan biosynthesis EpsI" evidence="3">
    <location>
        <begin position="33"/>
        <end position="188"/>
    </location>
</feature>
<dbReference type="Proteomes" id="UP000317243">
    <property type="component" value="Unassembled WGS sequence"/>
</dbReference>